<comment type="similarity">
    <text evidence="2">Belongs to the thioredoxin family. DsbA subfamily.</text>
</comment>
<dbReference type="InterPro" id="IPR017937">
    <property type="entry name" value="Thioredoxin_CS"/>
</dbReference>
<evidence type="ECO:0000256" key="4">
    <source>
        <dbReference type="ARBA" id="ARBA00022764"/>
    </source>
</evidence>
<accession>A0A2U3B4W8</accession>
<evidence type="ECO:0000256" key="1">
    <source>
        <dbReference type="ARBA" id="ARBA00004418"/>
    </source>
</evidence>
<comment type="caution">
    <text evidence="11">The sequence shown here is derived from an EMBL/GenBank/DDBJ whole genome shotgun (WGS) entry which is preliminary data.</text>
</comment>
<evidence type="ECO:0000259" key="10">
    <source>
        <dbReference type="PROSITE" id="PS51352"/>
    </source>
</evidence>
<keyword evidence="4 7" id="KW-0574">Periplasm</keyword>
<dbReference type="EMBL" id="QFWT01000015">
    <property type="protein sequence ID" value="PWI31817.1"/>
    <property type="molecule type" value="Genomic_DNA"/>
</dbReference>
<dbReference type="PROSITE" id="PS00194">
    <property type="entry name" value="THIOREDOXIN_1"/>
    <property type="match status" value="1"/>
</dbReference>
<dbReference type="OrthoDB" id="9784896at2"/>
<dbReference type="InterPro" id="IPR036249">
    <property type="entry name" value="Thioredoxin-like_sf"/>
</dbReference>
<dbReference type="PROSITE" id="PS51352">
    <property type="entry name" value="THIOREDOXIN_2"/>
    <property type="match status" value="1"/>
</dbReference>
<dbReference type="PANTHER" id="PTHR35891">
    <property type="entry name" value="THIOL:DISULFIDE INTERCHANGE PROTEIN DSBA"/>
    <property type="match status" value="1"/>
</dbReference>
<name>A0A2U3B4W8_9VIBR</name>
<dbReference type="PANTHER" id="PTHR35891:SF2">
    <property type="entry name" value="THIOL:DISULFIDE INTERCHANGE PROTEIN DSBA"/>
    <property type="match status" value="1"/>
</dbReference>
<sequence>MKKLFALIAAMIVSVSVQATEFKQDQHYQVLDTQASSSPKVTEFFSFYCPHCFKFEPLMNALKKDLPEGATFQKSHVTFMGGDMGVPMAKAYATMLVLKQEDTLAPAMFKQIHELRTPPKDEAELRQWFIDQGVDGKKFDATYNSFATDSMQKRFVKGFEDAELRGVPGVVVNDKYVVKAEGLKTYDEYLELIDYLLKK</sequence>
<evidence type="ECO:0000256" key="9">
    <source>
        <dbReference type="SAM" id="SignalP"/>
    </source>
</evidence>
<feature type="domain" description="Thioredoxin" evidence="10">
    <location>
        <begin position="6"/>
        <end position="198"/>
    </location>
</feature>
<dbReference type="InterPro" id="IPR023205">
    <property type="entry name" value="DsbA/DsbL"/>
</dbReference>
<dbReference type="PIRSF" id="PIRSF001488">
    <property type="entry name" value="Tdi_protein"/>
    <property type="match status" value="1"/>
</dbReference>
<dbReference type="Pfam" id="PF01323">
    <property type="entry name" value="DSBA"/>
    <property type="match status" value="1"/>
</dbReference>
<evidence type="ECO:0000256" key="6">
    <source>
        <dbReference type="ARBA" id="ARBA00023284"/>
    </source>
</evidence>
<keyword evidence="3 9" id="KW-0732">Signal</keyword>
<evidence type="ECO:0000256" key="8">
    <source>
        <dbReference type="PIRSR" id="PIRSR001488-1"/>
    </source>
</evidence>
<gene>
    <name evidence="11" type="ORF">DI392_18925</name>
</gene>
<dbReference type="RefSeq" id="WP_109321257.1">
    <property type="nucleotide sequence ID" value="NZ_QFWT01000015.1"/>
</dbReference>
<evidence type="ECO:0000256" key="2">
    <source>
        <dbReference type="ARBA" id="ARBA00005791"/>
    </source>
</evidence>
<keyword evidence="12" id="KW-1185">Reference proteome</keyword>
<dbReference type="Gene3D" id="3.40.30.10">
    <property type="entry name" value="Glutaredoxin"/>
    <property type="match status" value="1"/>
</dbReference>
<feature type="chain" id="PRO_5015464574" description="Thiol:disulfide interchange protein" evidence="9">
    <location>
        <begin position="20"/>
        <end position="199"/>
    </location>
</feature>
<dbReference type="InterPro" id="IPR001853">
    <property type="entry name" value="DSBA-like_thioredoxin_dom"/>
</dbReference>
<keyword evidence="6" id="KW-0676">Redox-active center</keyword>
<dbReference type="InterPro" id="IPR013766">
    <property type="entry name" value="Thioredoxin_domain"/>
</dbReference>
<dbReference type="SUPFAM" id="SSF52833">
    <property type="entry name" value="Thioredoxin-like"/>
    <property type="match status" value="1"/>
</dbReference>
<reference evidence="11 12" key="1">
    <citation type="submission" date="2018-05" db="EMBL/GenBank/DDBJ databases">
        <title>Vibrio limimaris sp. nov., isolated from marine sediment.</title>
        <authorList>
            <person name="Li C.-M."/>
        </authorList>
    </citation>
    <scope>NUCLEOTIDE SEQUENCE [LARGE SCALE GENOMIC DNA]</scope>
    <source>
        <strain evidence="11 12">E4404</strain>
    </source>
</reference>
<evidence type="ECO:0000256" key="7">
    <source>
        <dbReference type="PIRNR" id="PIRNR001488"/>
    </source>
</evidence>
<keyword evidence="5 7" id="KW-1015">Disulfide bond</keyword>
<protein>
    <recommendedName>
        <fullName evidence="7">Thiol:disulfide interchange protein</fullName>
    </recommendedName>
</protein>
<feature type="disulfide bond" description="Redox-active" evidence="8">
    <location>
        <begin position="49"/>
        <end position="52"/>
    </location>
</feature>
<proteinExistence type="inferred from homology"/>
<dbReference type="InterPro" id="IPR050824">
    <property type="entry name" value="Thiol_disulfide_DsbA"/>
</dbReference>
<dbReference type="CDD" id="cd03019">
    <property type="entry name" value="DsbA_DsbA"/>
    <property type="match status" value="1"/>
</dbReference>
<dbReference type="Proteomes" id="UP000245362">
    <property type="component" value="Unassembled WGS sequence"/>
</dbReference>
<evidence type="ECO:0000313" key="11">
    <source>
        <dbReference type="EMBL" id="PWI31817.1"/>
    </source>
</evidence>
<dbReference type="AlphaFoldDB" id="A0A2U3B4W8"/>
<comment type="subcellular location">
    <subcellularLocation>
        <location evidence="1 7">Periplasm</location>
    </subcellularLocation>
</comment>
<dbReference type="GO" id="GO:0042597">
    <property type="term" value="C:periplasmic space"/>
    <property type="evidence" value="ECO:0007669"/>
    <property type="project" value="UniProtKB-SubCell"/>
</dbReference>
<organism evidence="11 12">
    <name type="scientific">Vibrio albus</name>
    <dbReference type="NCBI Taxonomy" id="2200953"/>
    <lineage>
        <taxon>Bacteria</taxon>
        <taxon>Pseudomonadati</taxon>
        <taxon>Pseudomonadota</taxon>
        <taxon>Gammaproteobacteria</taxon>
        <taxon>Vibrionales</taxon>
        <taxon>Vibrionaceae</taxon>
        <taxon>Vibrio</taxon>
    </lineage>
</organism>
<dbReference type="GO" id="GO:0015036">
    <property type="term" value="F:disulfide oxidoreductase activity"/>
    <property type="evidence" value="ECO:0007669"/>
    <property type="project" value="UniProtKB-ARBA"/>
</dbReference>
<feature type="signal peptide" evidence="9">
    <location>
        <begin position="1"/>
        <end position="19"/>
    </location>
</feature>
<evidence type="ECO:0000256" key="5">
    <source>
        <dbReference type="ARBA" id="ARBA00023157"/>
    </source>
</evidence>
<evidence type="ECO:0000256" key="3">
    <source>
        <dbReference type="ARBA" id="ARBA00022729"/>
    </source>
</evidence>
<evidence type="ECO:0000313" key="12">
    <source>
        <dbReference type="Proteomes" id="UP000245362"/>
    </source>
</evidence>